<feature type="binding site" evidence="8">
    <location>
        <begin position="298"/>
        <end position="304"/>
    </location>
    <ligand>
        <name>substrate</name>
    </ligand>
</feature>
<dbReference type="GO" id="GO:0046040">
    <property type="term" value="P:IMP metabolic process"/>
    <property type="evidence" value="ECO:0007669"/>
    <property type="project" value="TreeGrafter"/>
</dbReference>
<dbReference type="PROSITE" id="PS01266">
    <property type="entry name" value="ADENYLOSUCCIN_SYN_1"/>
    <property type="match status" value="1"/>
</dbReference>
<dbReference type="InterPro" id="IPR001114">
    <property type="entry name" value="Adenylosuccinate_synthetase"/>
</dbReference>
<dbReference type="GO" id="GO:0000287">
    <property type="term" value="F:magnesium ion binding"/>
    <property type="evidence" value="ECO:0007669"/>
    <property type="project" value="UniProtKB-UniRule"/>
</dbReference>
<dbReference type="InterPro" id="IPR042111">
    <property type="entry name" value="Adenylosuccinate_synth_dom3"/>
</dbReference>
<dbReference type="UniPathway" id="UPA00075">
    <property type="reaction ID" value="UER00335"/>
</dbReference>
<accession>A0A833CDE1</accession>
<evidence type="ECO:0000256" key="3">
    <source>
        <dbReference type="ARBA" id="ARBA00022723"/>
    </source>
</evidence>
<keyword evidence="7 8" id="KW-0342">GTP-binding</keyword>
<dbReference type="EC" id="6.3.4.4" evidence="8 10"/>
<evidence type="ECO:0000256" key="1">
    <source>
        <dbReference type="ARBA" id="ARBA00011738"/>
    </source>
</evidence>
<feature type="binding site" evidence="8">
    <location>
        <position position="40"/>
    </location>
    <ligand>
        <name>Mg(2+)</name>
        <dbReference type="ChEBI" id="CHEBI:18420"/>
    </ligand>
</feature>
<dbReference type="NCBIfam" id="NF002223">
    <property type="entry name" value="PRK01117.1"/>
    <property type="match status" value="1"/>
</dbReference>
<dbReference type="Gene3D" id="1.10.300.10">
    <property type="entry name" value="Adenylosuccinate Synthetase, subunit A, domain 2"/>
    <property type="match status" value="1"/>
</dbReference>
<feature type="binding site" description="in other chain" evidence="8">
    <location>
        <position position="128"/>
    </location>
    <ligand>
        <name>IMP</name>
        <dbReference type="ChEBI" id="CHEBI:58053"/>
        <note>ligand shared between dimeric partners</note>
    </ligand>
</feature>
<feature type="binding site" evidence="8">
    <location>
        <position position="142"/>
    </location>
    <ligand>
        <name>IMP</name>
        <dbReference type="ChEBI" id="CHEBI:58053"/>
        <note>ligand shared between dimeric partners</note>
    </ligand>
</feature>
<evidence type="ECO:0000313" key="11">
    <source>
        <dbReference type="EMBL" id="KAB1479904.1"/>
    </source>
</evidence>
<keyword evidence="4 8" id="KW-0547">Nucleotide-binding</keyword>
<dbReference type="Gene3D" id="3.40.440.10">
    <property type="entry name" value="Adenylosuccinate Synthetase, subunit A, domain 1"/>
    <property type="match status" value="1"/>
</dbReference>
<dbReference type="GO" id="GO:0005525">
    <property type="term" value="F:GTP binding"/>
    <property type="evidence" value="ECO:0007669"/>
    <property type="project" value="UniProtKB-UniRule"/>
</dbReference>
<protein>
    <recommendedName>
        <fullName evidence="8 10">Adenylosuccinate synthetase</fullName>
        <shortName evidence="8">AMPSase</shortName>
        <shortName evidence="8">AdSS</shortName>
        <ecNumber evidence="8 10">6.3.4.4</ecNumber>
    </recommendedName>
    <alternativeName>
        <fullName evidence="8">IMP--aspartate ligase</fullName>
    </alternativeName>
</protein>
<evidence type="ECO:0000256" key="10">
    <source>
        <dbReference type="RuleBase" id="RU000520"/>
    </source>
</evidence>
<keyword evidence="6 8" id="KW-0460">Magnesium</keyword>
<dbReference type="FunFam" id="1.10.300.10:FF:000001">
    <property type="entry name" value="Adenylosuccinate synthetase"/>
    <property type="match status" value="1"/>
</dbReference>
<comment type="similarity">
    <text evidence="8 10">Belongs to the adenylosuccinate synthetase family.</text>
</comment>
<feature type="binding site" evidence="8">
    <location>
        <position position="304"/>
    </location>
    <ligand>
        <name>GTP</name>
        <dbReference type="ChEBI" id="CHEBI:37565"/>
    </ligand>
</feature>
<feature type="active site" evidence="9">
    <location>
        <position position="139"/>
    </location>
</feature>
<comment type="caution">
    <text evidence="11">The sequence shown here is derived from an EMBL/GenBank/DDBJ whole genome shotgun (WGS) entry which is preliminary data.</text>
</comment>
<reference evidence="11 12" key="1">
    <citation type="submission" date="2019-09" db="EMBL/GenBank/DDBJ databases">
        <title>Draft genome sequence of 3 type strains from the CCUG.</title>
        <authorList>
            <person name="Pineiro-Iglesias B."/>
            <person name="Tunovic T."/>
            <person name="Unosson C."/>
            <person name="Inganas E."/>
            <person name="Ohlen M."/>
            <person name="Cardew S."/>
            <person name="Jensie-Markopoulos S."/>
            <person name="Salva-Serra F."/>
            <person name="Jaen-Luchoro D."/>
            <person name="Karlsson R."/>
            <person name="Svensson-Stadler L."/>
            <person name="Chun J."/>
            <person name="Moore E."/>
        </authorList>
    </citation>
    <scope>NUCLEOTIDE SEQUENCE [LARGE SCALE GENOMIC DNA]</scope>
    <source>
        <strain evidence="11 12">CCUG 65427</strain>
    </source>
</reference>
<dbReference type="FunFam" id="3.90.170.10:FF:000001">
    <property type="entry name" value="Adenylosuccinate synthetase"/>
    <property type="match status" value="1"/>
</dbReference>
<comment type="function">
    <text evidence="8">Plays an important role in the de novo pathway of purine nucleotide biosynthesis. Catalyzes the first committed step in the biosynthesis of AMP from IMP.</text>
</comment>
<evidence type="ECO:0000256" key="9">
    <source>
        <dbReference type="PROSITE-ProRule" id="PRU10134"/>
    </source>
</evidence>
<gene>
    <name evidence="8" type="primary">purA</name>
    <name evidence="11" type="ORF">F8R14_01140</name>
</gene>
<sequence length="429" mass="46989">MATSMVIGTQWGDEGKGKIVDYLAEQADVVVRSQGGNNAGHTVVVDDVAFALRLLPSGILYDNKINVVGTGTVIDPKVILAEIENLESQGKSAKTLQISNRAHVILPYHNRLDEAEEASKGALSIGTTKNGIGPCYADKVNRIGIRICDLMNEEVFKEKLAYNVKIKNKILRDVYGVEPVDYYEILKDYLEYADRLRQYVTDTNYNVVSYIKDGKKVLFEGAQATMLDLDHGTYPFVTSSHPISGGASVGAGVGPNYLKNIVGVVKAYATRVGAGPFPSELLDETGDFLREAGHEFGTVTGRPRRCGWLDLAVVSYAADLNSLDYLAITRLDILDKLPEIKICVGYTLNGEPVKGFPADLQVLEQCKPVYETLPGWQTDISGIRHYEDLPEAARRYVERISEVTGVRLGIVSVGPNRKQTIVLQDVFGA</sequence>
<dbReference type="InterPro" id="IPR033128">
    <property type="entry name" value="Adenylosuccin_syn_Lys_AS"/>
</dbReference>
<comment type="subcellular location">
    <subcellularLocation>
        <location evidence="8">Cytoplasm</location>
    </subcellularLocation>
</comment>
<dbReference type="Pfam" id="PF00709">
    <property type="entry name" value="Adenylsucc_synt"/>
    <property type="match status" value="1"/>
</dbReference>
<keyword evidence="5 8" id="KW-0658">Purine biosynthesis</keyword>
<keyword evidence="2 8" id="KW-0436">Ligase</keyword>
<comment type="cofactor">
    <cofactor evidence="8">
        <name>Mg(2+)</name>
        <dbReference type="ChEBI" id="CHEBI:18420"/>
    </cofactor>
    <text evidence="8">Binds 1 Mg(2+) ion per subunit.</text>
</comment>
<feature type="binding site" evidence="8">
    <location>
        <begin position="12"/>
        <end position="18"/>
    </location>
    <ligand>
        <name>GTP</name>
        <dbReference type="ChEBI" id="CHEBI:37565"/>
    </ligand>
</feature>
<dbReference type="RefSeq" id="WP_127006899.1">
    <property type="nucleotide sequence ID" value="NZ_CALMIE010000075.1"/>
</dbReference>
<dbReference type="Proteomes" id="UP000434554">
    <property type="component" value="Unassembled WGS sequence"/>
</dbReference>
<evidence type="ECO:0000256" key="7">
    <source>
        <dbReference type="ARBA" id="ARBA00023134"/>
    </source>
</evidence>
<keyword evidence="3 8" id="KW-0479">Metal-binding</keyword>
<dbReference type="GO" id="GO:0004019">
    <property type="term" value="F:adenylosuccinate synthase activity"/>
    <property type="evidence" value="ECO:0007669"/>
    <property type="project" value="UniProtKB-UniRule"/>
</dbReference>
<dbReference type="AlphaFoldDB" id="A0A833CDE1"/>
<dbReference type="SUPFAM" id="SSF52540">
    <property type="entry name" value="P-loop containing nucleoside triphosphate hydrolases"/>
    <property type="match status" value="1"/>
</dbReference>
<dbReference type="InterPro" id="IPR027417">
    <property type="entry name" value="P-loop_NTPase"/>
</dbReference>
<feature type="binding site" description="in other chain" evidence="8">
    <location>
        <position position="238"/>
    </location>
    <ligand>
        <name>IMP</name>
        <dbReference type="ChEBI" id="CHEBI:58053"/>
        <note>ligand shared between dimeric partners</note>
    </ligand>
</feature>
<comment type="subunit">
    <text evidence="1 8">Homodimer.</text>
</comment>
<dbReference type="PANTHER" id="PTHR11846">
    <property type="entry name" value="ADENYLOSUCCINATE SYNTHETASE"/>
    <property type="match status" value="1"/>
</dbReference>
<evidence type="ECO:0000313" key="12">
    <source>
        <dbReference type="Proteomes" id="UP000434554"/>
    </source>
</evidence>
<dbReference type="CDD" id="cd03108">
    <property type="entry name" value="AdSS"/>
    <property type="match status" value="1"/>
</dbReference>
<dbReference type="GO" id="GO:0044208">
    <property type="term" value="P:'de novo' AMP biosynthetic process"/>
    <property type="evidence" value="ECO:0007669"/>
    <property type="project" value="UniProtKB-UniRule"/>
</dbReference>
<dbReference type="Gene3D" id="3.90.170.10">
    <property type="entry name" value="Adenylosuccinate Synthetase, subunit A, domain 3"/>
    <property type="match status" value="1"/>
</dbReference>
<evidence type="ECO:0000256" key="8">
    <source>
        <dbReference type="HAMAP-Rule" id="MF_00011"/>
    </source>
</evidence>
<dbReference type="NCBIfam" id="TIGR00184">
    <property type="entry name" value="purA"/>
    <property type="match status" value="1"/>
</dbReference>
<evidence type="ECO:0000256" key="4">
    <source>
        <dbReference type="ARBA" id="ARBA00022741"/>
    </source>
</evidence>
<feature type="binding site" description="in other chain" evidence="8">
    <location>
        <position position="223"/>
    </location>
    <ligand>
        <name>IMP</name>
        <dbReference type="ChEBI" id="CHEBI:58053"/>
        <note>ligand shared between dimeric partners</note>
    </ligand>
</feature>
<dbReference type="GO" id="GO:0005737">
    <property type="term" value="C:cytoplasm"/>
    <property type="evidence" value="ECO:0007669"/>
    <property type="project" value="UniProtKB-SubCell"/>
</dbReference>
<dbReference type="InterPro" id="IPR042110">
    <property type="entry name" value="Adenylosuccinate_synth_dom2"/>
</dbReference>
<dbReference type="InterPro" id="IPR018220">
    <property type="entry name" value="Adenylosuccin_syn_GTP-bd"/>
</dbReference>
<feature type="binding site" evidence="8">
    <location>
        <begin position="40"/>
        <end position="42"/>
    </location>
    <ligand>
        <name>GTP</name>
        <dbReference type="ChEBI" id="CHEBI:37565"/>
    </ligand>
</feature>
<evidence type="ECO:0000256" key="2">
    <source>
        <dbReference type="ARBA" id="ARBA00022598"/>
    </source>
</evidence>
<keyword evidence="8" id="KW-0963">Cytoplasm</keyword>
<dbReference type="InterPro" id="IPR042109">
    <property type="entry name" value="Adenylosuccinate_synth_dom1"/>
</dbReference>
<comment type="pathway">
    <text evidence="8 10">Purine metabolism; AMP biosynthesis via de novo pathway; AMP from IMP: step 1/2.</text>
</comment>
<comment type="catalytic activity">
    <reaction evidence="8 10">
        <text>IMP + L-aspartate + GTP = N(6)-(1,2-dicarboxyethyl)-AMP + GDP + phosphate + 2 H(+)</text>
        <dbReference type="Rhea" id="RHEA:15753"/>
        <dbReference type="ChEBI" id="CHEBI:15378"/>
        <dbReference type="ChEBI" id="CHEBI:29991"/>
        <dbReference type="ChEBI" id="CHEBI:37565"/>
        <dbReference type="ChEBI" id="CHEBI:43474"/>
        <dbReference type="ChEBI" id="CHEBI:57567"/>
        <dbReference type="ChEBI" id="CHEBI:58053"/>
        <dbReference type="ChEBI" id="CHEBI:58189"/>
        <dbReference type="EC" id="6.3.4.4"/>
    </reaction>
</comment>
<organism evidence="11 12">
    <name type="scientific">Veillonella seminalis</name>
    <dbReference type="NCBI Taxonomy" id="1502943"/>
    <lineage>
        <taxon>Bacteria</taxon>
        <taxon>Bacillati</taxon>
        <taxon>Bacillota</taxon>
        <taxon>Negativicutes</taxon>
        <taxon>Veillonellales</taxon>
        <taxon>Veillonellaceae</taxon>
        <taxon>Veillonella</taxon>
    </lineage>
</organism>
<name>A0A833CDE1_9FIRM</name>
<evidence type="ECO:0000256" key="6">
    <source>
        <dbReference type="ARBA" id="ARBA00022842"/>
    </source>
</evidence>
<feature type="binding site" evidence="8">
    <location>
        <position position="13"/>
    </location>
    <ligand>
        <name>Mg(2+)</name>
        <dbReference type="ChEBI" id="CHEBI:18420"/>
    </ligand>
</feature>
<dbReference type="HAMAP" id="MF_00011">
    <property type="entry name" value="Adenylosucc_synth"/>
    <property type="match status" value="1"/>
</dbReference>
<feature type="binding site" evidence="8">
    <location>
        <begin position="412"/>
        <end position="414"/>
    </location>
    <ligand>
        <name>GTP</name>
        <dbReference type="ChEBI" id="CHEBI:37565"/>
    </ligand>
</feature>
<dbReference type="SMART" id="SM00788">
    <property type="entry name" value="Adenylsucc_synt"/>
    <property type="match status" value="1"/>
</dbReference>
<feature type="active site" description="Proton acceptor" evidence="8">
    <location>
        <position position="13"/>
    </location>
</feature>
<feature type="binding site" description="in other chain" evidence="8">
    <location>
        <begin position="38"/>
        <end position="41"/>
    </location>
    <ligand>
        <name>IMP</name>
        <dbReference type="ChEBI" id="CHEBI:58053"/>
        <note>ligand shared between dimeric partners</note>
    </ligand>
</feature>
<feature type="binding site" evidence="8">
    <location>
        <begin position="330"/>
        <end position="332"/>
    </location>
    <ligand>
        <name>GTP</name>
        <dbReference type="ChEBI" id="CHEBI:37565"/>
    </ligand>
</feature>
<dbReference type="EMBL" id="WBKH01000001">
    <property type="protein sequence ID" value="KAB1479904.1"/>
    <property type="molecule type" value="Genomic_DNA"/>
</dbReference>
<feature type="binding site" description="in other chain" evidence="8">
    <location>
        <position position="302"/>
    </location>
    <ligand>
        <name>IMP</name>
        <dbReference type="ChEBI" id="CHEBI:58053"/>
        <note>ligand shared between dimeric partners</note>
    </ligand>
</feature>
<evidence type="ECO:0000256" key="5">
    <source>
        <dbReference type="ARBA" id="ARBA00022755"/>
    </source>
</evidence>
<dbReference type="PROSITE" id="PS00513">
    <property type="entry name" value="ADENYLOSUCCIN_SYN_2"/>
    <property type="match status" value="1"/>
</dbReference>
<dbReference type="PANTHER" id="PTHR11846:SF0">
    <property type="entry name" value="ADENYLOSUCCINATE SYNTHETASE"/>
    <property type="match status" value="1"/>
</dbReference>
<dbReference type="GeneID" id="83054160"/>
<feature type="binding site" description="in other chain" evidence="8">
    <location>
        <begin position="13"/>
        <end position="16"/>
    </location>
    <ligand>
        <name>IMP</name>
        <dbReference type="ChEBI" id="CHEBI:58053"/>
        <note>ligand shared between dimeric partners</note>
    </ligand>
</feature>
<feature type="active site" description="Proton donor" evidence="8">
    <location>
        <position position="41"/>
    </location>
</feature>
<proteinExistence type="inferred from homology"/>